<evidence type="ECO:0000313" key="4">
    <source>
        <dbReference type="Proteomes" id="UP000317573"/>
    </source>
</evidence>
<dbReference type="PANTHER" id="PTHR43201">
    <property type="entry name" value="ACYL-COA SYNTHETASE"/>
    <property type="match status" value="1"/>
</dbReference>
<keyword evidence="3" id="KW-0436">Ligase</keyword>
<proteinExistence type="predicted"/>
<organism evidence="3 4">
    <name type="scientific">Rhodococcus rhodochrous J45</name>
    <dbReference type="NCBI Taxonomy" id="935266"/>
    <lineage>
        <taxon>Bacteria</taxon>
        <taxon>Bacillati</taxon>
        <taxon>Actinomycetota</taxon>
        <taxon>Actinomycetes</taxon>
        <taxon>Mycobacteriales</taxon>
        <taxon>Nocardiaceae</taxon>
        <taxon>Rhodococcus</taxon>
    </lineage>
</organism>
<evidence type="ECO:0000259" key="2">
    <source>
        <dbReference type="Pfam" id="PF13193"/>
    </source>
</evidence>
<reference evidence="3 4" key="1">
    <citation type="submission" date="2019-07" db="EMBL/GenBank/DDBJ databases">
        <title>Genome sequencing of lignin-degrading bacterial isolates.</title>
        <authorList>
            <person name="Gladden J."/>
        </authorList>
    </citation>
    <scope>NUCLEOTIDE SEQUENCE [LARGE SCALE GENOMIC DNA]</scope>
    <source>
        <strain evidence="3 4">J45</strain>
    </source>
</reference>
<dbReference type="InterPro" id="IPR000873">
    <property type="entry name" value="AMP-dep_synth/lig_dom"/>
</dbReference>
<dbReference type="Proteomes" id="UP000317573">
    <property type="component" value="Unassembled WGS sequence"/>
</dbReference>
<dbReference type="InterPro" id="IPR020845">
    <property type="entry name" value="AMP-binding_CS"/>
</dbReference>
<dbReference type="Pfam" id="PF13193">
    <property type="entry name" value="AMP-binding_C"/>
    <property type="match status" value="1"/>
</dbReference>
<dbReference type="PANTHER" id="PTHR43201:SF32">
    <property type="entry name" value="2-SUCCINYLBENZOATE--COA LIGASE, CHLOROPLASTIC_PEROXISOMAL"/>
    <property type="match status" value="1"/>
</dbReference>
<dbReference type="InterPro" id="IPR025110">
    <property type="entry name" value="AMP-bd_C"/>
</dbReference>
<dbReference type="EMBL" id="VLJT01000041">
    <property type="protein sequence ID" value="TWH10311.1"/>
    <property type="molecule type" value="Genomic_DNA"/>
</dbReference>
<feature type="domain" description="AMP-dependent synthetase/ligase" evidence="1">
    <location>
        <begin position="41"/>
        <end position="388"/>
    </location>
</feature>
<dbReference type="InterPro" id="IPR042099">
    <property type="entry name" value="ANL_N_sf"/>
</dbReference>
<dbReference type="RefSeq" id="WP_145692822.1">
    <property type="nucleotide sequence ID" value="NZ_VLJT01000041.1"/>
</dbReference>
<gene>
    <name evidence="3" type="ORF">L618_004100000230</name>
</gene>
<evidence type="ECO:0000313" key="3">
    <source>
        <dbReference type="EMBL" id="TWH10311.1"/>
    </source>
</evidence>
<sequence>MTVESATTHWGTSIEPVVVDGRTFRMYSQRPRNLGSLLPLADRWKDRAHIVQGDRVVTFAEFHRAVRHRAAELRARGVTTGDRVVILGWNSPEWIVNFWATVAAGGVAVLANAWWSEQELADSLDTVAPALVIADDKVASRVPSRWSLFPWNLEREADSVEPVALPTEALDENSPAAIIFTSGTSGRPKAAVLSHRSLLAGLQMLLHITRRLPHQVDDSTGTAALHTGPMFHVGGVQTLLRAICVGDTLVMPAGKFDAAEAMRLIEQWGIQRWSAVPTMVSRVLEHPDVHTRNLATLKSLTVGGAPMTPEFVDRILTGLPGVEPRIATGYGLTENGGQGVAASGADTVKRPGTTGRALPCVEIKIAPATEFTDGEILLRSPTQMLGYLGESESPIDSEGWLHTGDLGRLDDDGYLWITGRSKDMIIRGGENIAPAAVEAALTALPGVADAVVFGIPHSDLGEDVAAAVVLTGDQDPEALAEQLRGRIASFAIPSRWIAHREPFPVNHAGKIDKKAVVAAAREVLEEAR</sequence>
<dbReference type="GO" id="GO:0006631">
    <property type="term" value="P:fatty acid metabolic process"/>
    <property type="evidence" value="ECO:0007669"/>
    <property type="project" value="TreeGrafter"/>
</dbReference>
<dbReference type="InterPro" id="IPR045851">
    <property type="entry name" value="AMP-bd_C_sf"/>
</dbReference>
<dbReference type="SUPFAM" id="SSF56801">
    <property type="entry name" value="Acetyl-CoA synthetase-like"/>
    <property type="match status" value="1"/>
</dbReference>
<comment type="caution">
    <text evidence="3">The sequence shown here is derived from an EMBL/GenBank/DDBJ whole genome shotgun (WGS) entry which is preliminary data.</text>
</comment>
<dbReference type="Gene3D" id="3.40.50.12780">
    <property type="entry name" value="N-terminal domain of ligase-like"/>
    <property type="match status" value="1"/>
</dbReference>
<name>A0A562DKY0_RHORH</name>
<feature type="domain" description="AMP-binding enzyme C-terminal" evidence="2">
    <location>
        <begin position="437"/>
        <end position="510"/>
    </location>
</feature>
<accession>A0A562DKY0</accession>
<dbReference type="GO" id="GO:0031956">
    <property type="term" value="F:medium-chain fatty acid-CoA ligase activity"/>
    <property type="evidence" value="ECO:0007669"/>
    <property type="project" value="TreeGrafter"/>
</dbReference>
<dbReference type="AlphaFoldDB" id="A0A562DKY0"/>
<dbReference type="PROSITE" id="PS00455">
    <property type="entry name" value="AMP_BINDING"/>
    <property type="match status" value="1"/>
</dbReference>
<dbReference type="Pfam" id="PF00501">
    <property type="entry name" value="AMP-binding"/>
    <property type="match status" value="1"/>
</dbReference>
<evidence type="ECO:0000259" key="1">
    <source>
        <dbReference type="Pfam" id="PF00501"/>
    </source>
</evidence>
<dbReference type="Gene3D" id="3.30.300.30">
    <property type="match status" value="1"/>
</dbReference>
<protein>
    <submittedName>
        <fullName evidence="3">Acyl-CoA synthetase (AMP-forming)/AMP-acid ligase II</fullName>
    </submittedName>
</protein>